<reference evidence="4 5" key="1">
    <citation type="submission" date="2015-09" db="EMBL/GenBank/DDBJ databases">
        <authorList>
            <consortium name="Pathogen Informatics"/>
        </authorList>
    </citation>
    <scope>NUCLEOTIDE SEQUENCE [LARGE SCALE GENOMIC DNA]</scope>
    <source>
        <strain evidence="2 4">2789STDY5834875</strain>
        <strain evidence="3 5">2789STDY5834878</strain>
    </source>
</reference>
<dbReference type="EMBL" id="CZBV01000007">
    <property type="protein sequence ID" value="CUQ89156.1"/>
    <property type="molecule type" value="Genomic_DNA"/>
</dbReference>
<dbReference type="InterPro" id="IPR002686">
    <property type="entry name" value="Transposase_17"/>
</dbReference>
<evidence type="ECO:0000313" key="2">
    <source>
        <dbReference type="EMBL" id="CUQ74714.1"/>
    </source>
</evidence>
<proteinExistence type="predicted"/>
<dbReference type="AlphaFoldDB" id="A0A174ZYH1"/>
<dbReference type="Pfam" id="PF01797">
    <property type="entry name" value="Y1_Tnp"/>
    <property type="match status" value="1"/>
</dbReference>
<dbReference type="EMBL" id="CZBU01000001">
    <property type="protein sequence ID" value="CUQ74714.1"/>
    <property type="molecule type" value="Genomic_DNA"/>
</dbReference>
<evidence type="ECO:0000259" key="1">
    <source>
        <dbReference type="Pfam" id="PF01797"/>
    </source>
</evidence>
<protein>
    <submittedName>
        <fullName evidence="3">Transposase and inactivated derivatives</fullName>
    </submittedName>
</protein>
<dbReference type="GO" id="GO:0004803">
    <property type="term" value="F:transposase activity"/>
    <property type="evidence" value="ECO:0007669"/>
    <property type="project" value="InterPro"/>
</dbReference>
<dbReference type="Gene3D" id="3.30.70.1290">
    <property type="entry name" value="Transposase IS200-like"/>
    <property type="match status" value="1"/>
</dbReference>
<dbReference type="SUPFAM" id="SSF143422">
    <property type="entry name" value="Transposase IS200-like"/>
    <property type="match status" value="1"/>
</dbReference>
<evidence type="ECO:0000313" key="4">
    <source>
        <dbReference type="Proteomes" id="UP000095621"/>
    </source>
</evidence>
<dbReference type="Proteomes" id="UP000095621">
    <property type="component" value="Unassembled WGS sequence"/>
</dbReference>
<dbReference type="Proteomes" id="UP000095780">
    <property type="component" value="Unassembled WGS sequence"/>
</dbReference>
<dbReference type="InterPro" id="IPR036515">
    <property type="entry name" value="Transposase_17_sf"/>
</dbReference>
<gene>
    <name evidence="2" type="ORF">ERS852490_00103</name>
    <name evidence="3" type="ORF">ERS852492_02404</name>
</gene>
<accession>A0A174ZYH1</accession>
<name>A0A174ZYH1_9FIRM</name>
<sequence>MDNQSITHTRWNCTYHIVFIPKFRRKIMYGETKRDLVETIKKLCEMK</sequence>
<organism evidence="3 5">
    <name type="scientific">Lachnospira eligens</name>
    <dbReference type="NCBI Taxonomy" id="39485"/>
    <lineage>
        <taxon>Bacteria</taxon>
        <taxon>Bacillati</taxon>
        <taxon>Bacillota</taxon>
        <taxon>Clostridia</taxon>
        <taxon>Lachnospirales</taxon>
        <taxon>Lachnospiraceae</taxon>
        <taxon>Lachnospira</taxon>
    </lineage>
</organism>
<dbReference type="GO" id="GO:0006313">
    <property type="term" value="P:DNA transposition"/>
    <property type="evidence" value="ECO:0007669"/>
    <property type="project" value="InterPro"/>
</dbReference>
<evidence type="ECO:0000313" key="3">
    <source>
        <dbReference type="EMBL" id="CUQ89156.1"/>
    </source>
</evidence>
<evidence type="ECO:0000313" key="5">
    <source>
        <dbReference type="Proteomes" id="UP000095780"/>
    </source>
</evidence>
<dbReference type="GO" id="GO:0003677">
    <property type="term" value="F:DNA binding"/>
    <property type="evidence" value="ECO:0007669"/>
    <property type="project" value="InterPro"/>
</dbReference>
<feature type="domain" description="Transposase IS200-like" evidence="1">
    <location>
        <begin position="10"/>
        <end position="46"/>
    </location>
</feature>